<organism evidence="2">
    <name type="scientific">Lygus hesperus</name>
    <name type="common">Western plant bug</name>
    <dbReference type="NCBI Taxonomy" id="30085"/>
    <lineage>
        <taxon>Eukaryota</taxon>
        <taxon>Metazoa</taxon>
        <taxon>Ecdysozoa</taxon>
        <taxon>Arthropoda</taxon>
        <taxon>Hexapoda</taxon>
        <taxon>Insecta</taxon>
        <taxon>Pterygota</taxon>
        <taxon>Neoptera</taxon>
        <taxon>Paraneoptera</taxon>
        <taxon>Hemiptera</taxon>
        <taxon>Heteroptera</taxon>
        <taxon>Panheteroptera</taxon>
        <taxon>Cimicomorpha</taxon>
        <taxon>Miridae</taxon>
        <taxon>Mirini</taxon>
        <taxon>Lygus</taxon>
    </lineage>
</organism>
<feature type="compositionally biased region" description="Basic and acidic residues" evidence="1">
    <location>
        <begin position="203"/>
        <end position="216"/>
    </location>
</feature>
<dbReference type="AlphaFoldDB" id="A0A0A9Y3N1"/>
<sequence>MSSVRLGKVTTSTSEDKLQVKRNIPTIEDLTAFTDSNWGAGNRGFSKKEEKSAASIISVTRDLTKSKSISFTNANEADLSNPHSVGQNSSGSKTTNDGQKKNTKKGRDRSRTIECLNLQTKPRFQKMTTDMFRTFLTPKSDALELENIPLKRETSSFMERKYPMLKGSAPKPQTPHGGKATIVQAKPETMHLPVKQIDSQKSLQDKPPKGDYEMPSEKPVSTENHEVDTKNKKIKHQKRGRGSKKVLDVS</sequence>
<accession>A0A0A9Y3N1</accession>
<feature type="region of interest" description="Disordered" evidence="1">
    <location>
        <begin position="154"/>
        <end position="250"/>
    </location>
</feature>
<feature type="compositionally biased region" description="Basic residues" evidence="1">
    <location>
        <begin position="232"/>
        <end position="244"/>
    </location>
</feature>
<reference evidence="2" key="2">
    <citation type="submission" date="2014-07" db="EMBL/GenBank/DDBJ databases">
        <authorList>
            <person name="Hull J."/>
        </authorList>
    </citation>
    <scope>NUCLEOTIDE SEQUENCE</scope>
</reference>
<feature type="compositionally biased region" description="Polar residues" evidence="1">
    <location>
        <begin position="81"/>
        <end position="97"/>
    </location>
</feature>
<proteinExistence type="predicted"/>
<dbReference type="EMBL" id="GBHO01016805">
    <property type="protein sequence ID" value="JAG26799.1"/>
    <property type="molecule type" value="Transcribed_RNA"/>
</dbReference>
<dbReference type="EMBL" id="GBRD01011415">
    <property type="protein sequence ID" value="JAG54409.1"/>
    <property type="molecule type" value="Transcribed_RNA"/>
</dbReference>
<feature type="region of interest" description="Disordered" evidence="1">
    <location>
        <begin position="74"/>
        <end position="112"/>
    </location>
</feature>
<reference evidence="3" key="3">
    <citation type="submission" date="2014-09" db="EMBL/GenBank/DDBJ databases">
        <authorList>
            <person name="Magalhaes I.L.F."/>
            <person name="Oliveira U."/>
            <person name="Santos F.R."/>
            <person name="Vidigal T.H.D.A."/>
            <person name="Brescovit A.D."/>
            <person name="Santos A.J."/>
        </authorList>
    </citation>
    <scope>NUCLEOTIDE SEQUENCE</scope>
</reference>
<evidence type="ECO:0000313" key="2">
    <source>
        <dbReference type="EMBL" id="JAG26799.1"/>
    </source>
</evidence>
<feature type="non-terminal residue" evidence="2">
    <location>
        <position position="250"/>
    </location>
</feature>
<evidence type="ECO:0000256" key="1">
    <source>
        <dbReference type="SAM" id="MobiDB-lite"/>
    </source>
</evidence>
<protein>
    <submittedName>
        <fullName evidence="2">Uncharacterized protein</fullName>
    </submittedName>
</protein>
<name>A0A0A9Y3N1_LYGHE</name>
<reference evidence="2" key="1">
    <citation type="journal article" date="2014" name="PLoS ONE">
        <title>Transcriptome-Based Identification of ABC Transporters in the Western Tarnished Plant Bug Lygus hesperus.</title>
        <authorList>
            <person name="Hull J.J."/>
            <person name="Chaney K."/>
            <person name="Geib S.M."/>
            <person name="Fabrick J.A."/>
            <person name="Brent C.S."/>
            <person name="Walsh D."/>
            <person name="Lavine L.C."/>
        </authorList>
    </citation>
    <scope>NUCLEOTIDE SEQUENCE</scope>
</reference>
<evidence type="ECO:0000313" key="3">
    <source>
        <dbReference type="EMBL" id="JAG54409.1"/>
    </source>
</evidence>
<gene>
    <name evidence="2" type="ORF">CM83_7367</name>
</gene>